<protein>
    <recommendedName>
        <fullName evidence="3">Methyltransferase domain-containing protein</fullName>
    </recommendedName>
</protein>
<comment type="caution">
    <text evidence="1">The sequence shown here is derived from an EMBL/GenBank/DDBJ whole genome shotgun (WGS) entry which is preliminary data.</text>
</comment>
<dbReference type="Proteomes" id="UP001500067">
    <property type="component" value="Unassembled WGS sequence"/>
</dbReference>
<keyword evidence="2" id="KW-1185">Reference proteome</keyword>
<evidence type="ECO:0008006" key="3">
    <source>
        <dbReference type="Google" id="ProtNLM"/>
    </source>
</evidence>
<accession>A0ABP8NMM7</accession>
<sequence length="163" mass="18116">MPALAVAHHFRNVLSGVQNMLILGSGMGSTMQILAERGYTPRYTLVEADKTILQWALEFAPAGLAAHIEPVCADAEQHMAQNSATYHLIFIDIFIGRRVPSFVISLAFLRQCRAAMAPGGHLAFNYIINDEQEWQQACDAFSIVFPRHTIIDKGENRIFVTSL</sequence>
<evidence type="ECO:0000313" key="2">
    <source>
        <dbReference type="Proteomes" id="UP001500067"/>
    </source>
</evidence>
<dbReference type="SUPFAM" id="SSF53335">
    <property type="entry name" value="S-adenosyl-L-methionine-dependent methyltransferases"/>
    <property type="match status" value="1"/>
</dbReference>
<reference evidence="2" key="1">
    <citation type="journal article" date="2019" name="Int. J. Syst. Evol. Microbiol.">
        <title>The Global Catalogue of Microorganisms (GCM) 10K type strain sequencing project: providing services to taxonomists for standard genome sequencing and annotation.</title>
        <authorList>
            <consortium name="The Broad Institute Genomics Platform"/>
            <consortium name="The Broad Institute Genome Sequencing Center for Infectious Disease"/>
            <person name="Wu L."/>
            <person name="Ma J."/>
        </authorList>
    </citation>
    <scope>NUCLEOTIDE SEQUENCE [LARGE SCALE GENOMIC DNA]</scope>
    <source>
        <strain evidence="2">JCM 32105</strain>
    </source>
</reference>
<proteinExistence type="predicted"/>
<gene>
    <name evidence="1" type="ORF">GCM10023093_27340</name>
</gene>
<dbReference type="InterPro" id="IPR029063">
    <property type="entry name" value="SAM-dependent_MTases_sf"/>
</dbReference>
<name>A0ABP8NMM7_9BACT</name>
<dbReference type="EMBL" id="BAABFA010000019">
    <property type="protein sequence ID" value="GAA4468871.1"/>
    <property type="molecule type" value="Genomic_DNA"/>
</dbReference>
<dbReference type="Gene3D" id="3.40.50.150">
    <property type="entry name" value="Vaccinia Virus protein VP39"/>
    <property type="match status" value="1"/>
</dbReference>
<organism evidence="1 2">
    <name type="scientific">Nemorincola caseinilytica</name>
    <dbReference type="NCBI Taxonomy" id="2054315"/>
    <lineage>
        <taxon>Bacteria</taxon>
        <taxon>Pseudomonadati</taxon>
        <taxon>Bacteroidota</taxon>
        <taxon>Chitinophagia</taxon>
        <taxon>Chitinophagales</taxon>
        <taxon>Chitinophagaceae</taxon>
        <taxon>Nemorincola</taxon>
    </lineage>
</organism>
<evidence type="ECO:0000313" key="1">
    <source>
        <dbReference type="EMBL" id="GAA4468871.1"/>
    </source>
</evidence>
<dbReference type="CDD" id="cd02440">
    <property type="entry name" value="AdoMet_MTases"/>
    <property type="match status" value="1"/>
</dbReference>